<dbReference type="Pfam" id="PF02298">
    <property type="entry name" value="Cu_bind_like"/>
    <property type="match status" value="1"/>
</dbReference>
<protein>
    <recommendedName>
        <fullName evidence="1">Phytocyanin domain-containing protein</fullName>
    </recommendedName>
</protein>
<gene>
    <name evidence="2" type="ORF">SUGI_1337150</name>
</gene>
<evidence type="ECO:0000259" key="1">
    <source>
        <dbReference type="PROSITE" id="PS51485"/>
    </source>
</evidence>
<dbReference type="GO" id="GO:0009055">
    <property type="term" value="F:electron transfer activity"/>
    <property type="evidence" value="ECO:0007669"/>
    <property type="project" value="InterPro"/>
</dbReference>
<feature type="domain" description="Phytocyanin" evidence="1">
    <location>
        <begin position="1"/>
        <end position="93"/>
    </location>
</feature>
<dbReference type="PROSITE" id="PS51485">
    <property type="entry name" value="PHYTOCYANIN"/>
    <property type="match status" value="1"/>
</dbReference>
<dbReference type="Gene3D" id="2.60.40.420">
    <property type="entry name" value="Cupredoxins - blue copper proteins"/>
    <property type="match status" value="1"/>
</dbReference>
<accession>A0AAD3NRM7</accession>
<dbReference type="EMBL" id="BSEH01000136">
    <property type="protein sequence ID" value="GLJ57508.1"/>
    <property type="molecule type" value="Genomic_DNA"/>
</dbReference>
<organism evidence="2 3">
    <name type="scientific">Cryptomeria japonica</name>
    <name type="common">Japanese cedar</name>
    <name type="synonym">Cupressus japonica</name>
    <dbReference type="NCBI Taxonomy" id="3369"/>
    <lineage>
        <taxon>Eukaryota</taxon>
        <taxon>Viridiplantae</taxon>
        <taxon>Streptophyta</taxon>
        <taxon>Embryophyta</taxon>
        <taxon>Tracheophyta</taxon>
        <taxon>Spermatophyta</taxon>
        <taxon>Pinopsida</taxon>
        <taxon>Pinidae</taxon>
        <taxon>Conifers II</taxon>
        <taxon>Cupressales</taxon>
        <taxon>Cupressaceae</taxon>
        <taxon>Cryptomeria</taxon>
    </lineage>
</organism>
<sequence length="156" mass="17107">MATIAEDEVFWKGFVWIICRLRIIGFSYASFEQSVLELKSREDFENCDVSNPIKLYDGGLDAVPLIEMGDTYFTSGNTEDCQRGMKVHINVLSNGLDNGQSDNFDVVSDGLDNVAKDLGLDLLSDGMEHYIAASTSHDSIEEGAIKEVISKGPTSS</sequence>
<evidence type="ECO:0000313" key="2">
    <source>
        <dbReference type="EMBL" id="GLJ57508.1"/>
    </source>
</evidence>
<name>A0AAD3NRM7_CRYJA</name>
<reference evidence="2" key="1">
    <citation type="submission" date="2022-12" db="EMBL/GenBank/DDBJ databases">
        <title>Chromosome-Level Genome Assembly of Japanese Cedar (Cryptomeriajaponica D. Don).</title>
        <authorList>
            <person name="Fujino T."/>
            <person name="Yamaguchi K."/>
            <person name="Yokoyama T."/>
            <person name="Hamanaka T."/>
            <person name="Harazono Y."/>
            <person name="Kamada H."/>
            <person name="Kobayashi W."/>
            <person name="Ujino-Ihara T."/>
            <person name="Uchiyama K."/>
            <person name="Matsumoto A."/>
            <person name="Izuno A."/>
            <person name="Tsumura Y."/>
            <person name="Toyoda A."/>
            <person name="Shigenobu S."/>
            <person name="Moriguchi Y."/>
            <person name="Ueno S."/>
            <person name="Kasahara M."/>
        </authorList>
    </citation>
    <scope>NUCLEOTIDE SEQUENCE</scope>
</reference>
<dbReference type="SUPFAM" id="SSF49503">
    <property type="entry name" value="Cupredoxins"/>
    <property type="match status" value="1"/>
</dbReference>
<evidence type="ECO:0000313" key="3">
    <source>
        <dbReference type="Proteomes" id="UP001234787"/>
    </source>
</evidence>
<dbReference type="AlphaFoldDB" id="A0AAD3NRM7"/>
<dbReference type="InterPro" id="IPR008972">
    <property type="entry name" value="Cupredoxin"/>
</dbReference>
<comment type="caution">
    <text evidence="2">The sequence shown here is derived from an EMBL/GenBank/DDBJ whole genome shotgun (WGS) entry which is preliminary data.</text>
</comment>
<dbReference type="Proteomes" id="UP001234787">
    <property type="component" value="Unassembled WGS sequence"/>
</dbReference>
<dbReference type="InterPro" id="IPR003245">
    <property type="entry name" value="Phytocyanin_dom"/>
</dbReference>
<proteinExistence type="predicted"/>
<keyword evidence="3" id="KW-1185">Reference proteome</keyword>